<dbReference type="GO" id="GO:0043165">
    <property type="term" value="P:Gram-negative-bacterium-type cell outer membrane assembly"/>
    <property type="evidence" value="ECO:0007669"/>
    <property type="project" value="UniProtKB-UniRule"/>
</dbReference>
<dbReference type="InterPro" id="IPR010827">
    <property type="entry name" value="BamA/TamA_POTRA"/>
</dbReference>
<dbReference type="NCBIfam" id="TIGR03303">
    <property type="entry name" value="OM_YaeT"/>
    <property type="match status" value="1"/>
</dbReference>
<dbReference type="PANTHER" id="PTHR12815:SF23">
    <property type="entry name" value="OUTER MEMBRANE PROTEIN ASSEMBLY FACTOR BAMA"/>
    <property type="match status" value="1"/>
</dbReference>
<comment type="caution">
    <text evidence="11">The sequence shown here is derived from an EMBL/GenBank/DDBJ whole genome shotgun (WGS) entry which is preliminary data.</text>
</comment>
<dbReference type="GO" id="GO:0051205">
    <property type="term" value="P:protein insertion into membrane"/>
    <property type="evidence" value="ECO:0007669"/>
    <property type="project" value="UniProtKB-UniRule"/>
</dbReference>
<proteinExistence type="inferred from homology"/>
<sequence>MLTAMSAVALAESFVVEEVRVEGLQRVSLGSVLAELSLNQGDRVDEADASEWLRDVYSTGYFYDVRVERSGNSLVFVVIERPAIESISFDGNSTIPTETLERVFEDVGLAEGEIYSQSLLENIQLELEKQYGLQGRYNATVVEEITALTRNRVKVHLDIQEGPVARVEHYQIVGNQVFSTAELRDTLNMAEADSIPFWKVLSKADNYSKAALTGDVQRLEDFYFDRGYLDFSVVSQQVSISENKADITVALNIREGVPYDVASVEVVGDLKGLDDDILQQVSIEAGQTYSRVKVNDSVRNIKSLLGENGYAFAQVRDFRQPQAESQTVDVVIQVNPGKPVYINRIIIQGNTATNDEVIRRELRQLERALVINDKIRQSQARLERLGYFTRVNIETQTIPGRDDLVDLLVTVAEAKDSQINIAGGYAAGSGFFGEFSVQQNNFAGMGVDFSAGITVNESTQNYQLSVDNPYFTIDGVSLGADLYYKNSDYSETTFGTYATNSYGGRINLGYPISENQRVSYGLGYSRDELFLSDTSATLEMTDFREQNGDEYNIATALFGWNYNTLNGTLKADDGSSLSFNAEVATPAGDLNYYRLTAAGQTYINFADNLALRFHSDVGYGGGYGDNNRLPFYKNFYSGGARSVRGFRNGSLGPVGTAPLGEDNLPAFDASPIGGNIKLEAGTELLIPTPFAQNQDAFRTALFVDAGNVFTDQCRADNPNCENGVDLSEIRLSAGVDVTWITAIAPLSFSYAWPLNAKDDDLTTNFAFNIGISY</sequence>
<evidence type="ECO:0000256" key="7">
    <source>
        <dbReference type="ARBA" id="ARBA00023237"/>
    </source>
</evidence>
<evidence type="ECO:0000256" key="2">
    <source>
        <dbReference type="ARBA" id="ARBA00022452"/>
    </source>
</evidence>
<organism evidence="11 12">
    <name type="scientific">Reinekea blandensis MED297</name>
    <dbReference type="NCBI Taxonomy" id="314283"/>
    <lineage>
        <taxon>Bacteria</taxon>
        <taxon>Pseudomonadati</taxon>
        <taxon>Pseudomonadota</taxon>
        <taxon>Gammaproteobacteria</taxon>
        <taxon>Oceanospirillales</taxon>
        <taxon>Saccharospirillaceae</taxon>
        <taxon>Reinekea</taxon>
    </lineage>
</organism>
<dbReference type="Pfam" id="PF01103">
    <property type="entry name" value="Omp85"/>
    <property type="match status" value="1"/>
</dbReference>
<evidence type="ECO:0000256" key="5">
    <source>
        <dbReference type="ARBA" id="ARBA00022737"/>
    </source>
</evidence>
<feature type="domain" description="POTRA" evidence="10">
    <location>
        <begin position="340"/>
        <end position="414"/>
    </location>
</feature>
<dbReference type="PANTHER" id="PTHR12815">
    <property type="entry name" value="SORTING AND ASSEMBLY MACHINERY SAMM50 PROTEIN FAMILY MEMBER"/>
    <property type="match status" value="1"/>
</dbReference>
<evidence type="ECO:0000256" key="1">
    <source>
        <dbReference type="ARBA" id="ARBA00004370"/>
    </source>
</evidence>
<dbReference type="InterPro" id="IPR034746">
    <property type="entry name" value="POTRA"/>
</dbReference>
<dbReference type="Gene3D" id="2.40.160.50">
    <property type="entry name" value="membrane protein fhac: a member of the omp85/tpsb transporter family"/>
    <property type="match status" value="1"/>
</dbReference>
<comment type="subunit">
    <text evidence="8">Part of the Bam complex.</text>
</comment>
<dbReference type="Proteomes" id="UP000005953">
    <property type="component" value="Unassembled WGS sequence"/>
</dbReference>
<accession>A4BCG4</accession>
<keyword evidence="3 8" id="KW-0812">Transmembrane</keyword>
<comment type="similarity">
    <text evidence="8">Belongs to the BamA family.</text>
</comment>
<dbReference type="AlphaFoldDB" id="A4BCG4"/>
<evidence type="ECO:0000313" key="12">
    <source>
        <dbReference type="Proteomes" id="UP000005953"/>
    </source>
</evidence>
<feature type="domain" description="POTRA" evidence="10">
    <location>
        <begin position="165"/>
        <end position="256"/>
    </location>
</feature>
<dbReference type="Gene3D" id="3.10.20.310">
    <property type="entry name" value="membrane protein fhac"/>
    <property type="match status" value="5"/>
</dbReference>
<feature type="domain" description="POTRA" evidence="10">
    <location>
        <begin position="259"/>
        <end position="337"/>
    </location>
</feature>
<evidence type="ECO:0000256" key="4">
    <source>
        <dbReference type="ARBA" id="ARBA00022729"/>
    </source>
</evidence>
<evidence type="ECO:0000256" key="9">
    <source>
        <dbReference type="NCBIfam" id="TIGR03303"/>
    </source>
</evidence>
<keyword evidence="7 8" id="KW-0998">Cell outer membrane</keyword>
<evidence type="ECO:0000256" key="8">
    <source>
        <dbReference type="HAMAP-Rule" id="MF_01430"/>
    </source>
</evidence>
<dbReference type="InterPro" id="IPR023707">
    <property type="entry name" value="OM_assembly_BamA"/>
</dbReference>
<keyword evidence="12" id="KW-1185">Reference proteome</keyword>
<feature type="domain" description="POTRA" evidence="10">
    <location>
        <begin position="14"/>
        <end position="81"/>
    </location>
</feature>
<dbReference type="STRING" id="314283.MED297_13442"/>
<dbReference type="InterPro" id="IPR039910">
    <property type="entry name" value="D15-like"/>
</dbReference>
<keyword evidence="6 8" id="KW-0472">Membrane</keyword>
<keyword evidence="4 8" id="KW-0732">Signal</keyword>
<evidence type="ECO:0000256" key="3">
    <source>
        <dbReference type="ARBA" id="ARBA00022692"/>
    </source>
</evidence>
<dbReference type="HOGENOM" id="CLU_007664_1_0_6"/>
<evidence type="ECO:0000259" key="10">
    <source>
        <dbReference type="PROSITE" id="PS51779"/>
    </source>
</evidence>
<dbReference type="Pfam" id="PF07244">
    <property type="entry name" value="POTRA"/>
    <property type="match status" value="4"/>
</dbReference>
<keyword evidence="2 8" id="KW-1134">Transmembrane beta strand</keyword>
<evidence type="ECO:0000313" key="11">
    <source>
        <dbReference type="EMBL" id="EAR10230.1"/>
    </source>
</evidence>
<dbReference type="EMBL" id="AAOE01000005">
    <property type="protein sequence ID" value="EAR10230.1"/>
    <property type="molecule type" value="Genomic_DNA"/>
</dbReference>
<dbReference type="PROSITE" id="PS51779">
    <property type="entry name" value="POTRA"/>
    <property type="match status" value="5"/>
</dbReference>
<comment type="function">
    <text evidence="8">Part of the outer membrane protein assembly complex, which is involved in assembly and insertion of beta-barrel proteins into the outer membrane.</text>
</comment>
<gene>
    <name evidence="8" type="primary">bamA</name>
    <name evidence="11" type="ORF">MED297_13442</name>
</gene>
<dbReference type="GO" id="GO:0009279">
    <property type="term" value="C:cell outer membrane"/>
    <property type="evidence" value="ECO:0007669"/>
    <property type="project" value="UniProtKB-SubCell"/>
</dbReference>
<name>A4BCG4_9GAMM</name>
<comment type="subcellular location">
    <subcellularLocation>
        <location evidence="8">Cell outer membrane</location>
    </subcellularLocation>
    <subcellularLocation>
        <location evidence="1">Membrane</location>
    </subcellularLocation>
</comment>
<reference evidence="11 12" key="1">
    <citation type="submission" date="2006-02" db="EMBL/GenBank/DDBJ databases">
        <authorList>
            <person name="Pinhassi J."/>
            <person name="Pedros-Alio C."/>
            <person name="Ferriera S."/>
            <person name="Johnson J."/>
            <person name="Kravitz S."/>
            <person name="Halpern A."/>
            <person name="Remington K."/>
            <person name="Beeson K."/>
            <person name="Tran B."/>
            <person name="Rogers Y.-H."/>
            <person name="Friedman R."/>
            <person name="Venter J.C."/>
        </authorList>
    </citation>
    <scope>NUCLEOTIDE SEQUENCE [LARGE SCALE GENOMIC DNA]</scope>
    <source>
        <strain evidence="11 12">MED297</strain>
    </source>
</reference>
<dbReference type="HAMAP" id="MF_01430">
    <property type="entry name" value="OM_assembly_BamA"/>
    <property type="match status" value="1"/>
</dbReference>
<evidence type="ECO:0000256" key="6">
    <source>
        <dbReference type="ARBA" id="ARBA00023136"/>
    </source>
</evidence>
<dbReference type="InterPro" id="IPR000184">
    <property type="entry name" value="Bac_surfAg_D15"/>
</dbReference>
<keyword evidence="5 8" id="KW-0677">Repeat</keyword>
<dbReference type="PIRSF" id="PIRSF006076">
    <property type="entry name" value="OM_assembly_OMP85"/>
    <property type="match status" value="1"/>
</dbReference>
<feature type="domain" description="POTRA" evidence="10">
    <location>
        <begin position="82"/>
        <end position="162"/>
    </location>
</feature>
<protein>
    <recommendedName>
        <fullName evidence="8 9">Outer membrane protein assembly factor BamA</fullName>
    </recommendedName>
</protein>